<keyword evidence="2" id="KW-0997">Cell inner membrane</keyword>
<dbReference type="OrthoDB" id="9766909at2"/>
<dbReference type="Proteomes" id="UP000198589">
    <property type="component" value="Unassembled WGS sequence"/>
</dbReference>
<accession>A0A1I2B7P5</accession>
<dbReference type="AlphaFoldDB" id="A0A1I2B7P5"/>
<dbReference type="SUPFAM" id="SSF53955">
    <property type="entry name" value="Lysozyme-like"/>
    <property type="match status" value="1"/>
</dbReference>
<evidence type="ECO:0000256" key="6">
    <source>
        <dbReference type="ARBA" id="ARBA00022960"/>
    </source>
</evidence>
<keyword evidence="7" id="KW-0573">Peptidoglycan synthesis</keyword>
<keyword evidence="15" id="KW-1185">Reference proteome</keyword>
<proteinExistence type="predicted"/>
<keyword evidence="3" id="KW-0328">Glycosyltransferase</keyword>
<feature type="domain" description="Glycosyl transferase family 51" evidence="13">
    <location>
        <begin position="167"/>
        <end position="311"/>
    </location>
</feature>
<dbReference type="STRING" id="1798228.SAMN05216574_10454"/>
<dbReference type="GO" id="GO:0016020">
    <property type="term" value="C:membrane"/>
    <property type="evidence" value="ECO:0007669"/>
    <property type="project" value="InterPro"/>
</dbReference>
<evidence type="ECO:0000256" key="2">
    <source>
        <dbReference type="ARBA" id="ARBA00022519"/>
    </source>
</evidence>
<feature type="compositionally biased region" description="Low complexity" evidence="11">
    <location>
        <begin position="53"/>
        <end position="70"/>
    </location>
</feature>
<dbReference type="Gene3D" id="1.10.3810.10">
    <property type="entry name" value="Biosynthetic peptidoglycan transglycosylase-like"/>
    <property type="match status" value="1"/>
</dbReference>
<evidence type="ECO:0000256" key="5">
    <source>
        <dbReference type="ARBA" id="ARBA00022692"/>
    </source>
</evidence>
<keyword evidence="8 12" id="KW-1133">Transmembrane helix</keyword>
<keyword evidence="9 12" id="KW-0472">Membrane</keyword>
<evidence type="ECO:0000256" key="10">
    <source>
        <dbReference type="ARBA" id="ARBA00023316"/>
    </source>
</evidence>
<name>A0A1I2B7P5_9ACTN</name>
<keyword evidence="10" id="KW-0961">Cell wall biogenesis/degradation</keyword>
<evidence type="ECO:0000259" key="13">
    <source>
        <dbReference type="Pfam" id="PF00912"/>
    </source>
</evidence>
<dbReference type="RefSeq" id="WP_092195964.1">
    <property type="nucleotide sequence ID" value="NZ_FOND01000004.1"/>
</dbReference>
<dbReference type="GO" id="GO:0008360">
    <property type="term" value="P:regulation of cell shape"/>
    <property type="evidence" value="ECO:0007669"/>
    <property type="project" value="UniProtKB-KW"/>
</dbReference>
<dbReference type="PANTHER" id="PTHR30400:SF0">
    <property type="entry name" value="BIOSYNTHETIC PEPTIDOGLYCAN TRANSGLYCOSYLASE"/>
    <property type="match status" value="1"/>
</dbReference>
<evidence type="ECO:0000313" key="15">
    <source>
        <dbReference type="Proteomes" id="UP000198589"/>
    </source>
</evidence>
<dbReference type="EMBL" id="FOND01000004">
    <property type="protein sequence ID" value="SFE51170.1"/>
    <property type="molecule type" value="Genomic_DNA"/>
</dbReference>
<evidence type="ECO:0000256" key="4">
    <source>
        <dbReference type="ARBA" id="ARBA00022679"/>
    </source>
</evidence>
<sequence>MASSEPGSRTTRWLRRRTEDPPTTPQQRYDEQPRYDEQRPRFDRPPPAGNDWYGAPPSGYSGAPPAQGPAYPWPPAPERPQPPGRPYPPEQRPYPPAEGPYPSPRGRRGRRDRRDAAGRRPRRGLLRRAVRVLAVVVVVQALLILSLRWVDPPTTAFMAANPDGAIQDSVPVEHVSRNFLAAVIAHEDSQLPYRSGAFEWDALWSRAYAHLGGEEDPSGSTIPQQVAKNLFLNQELSAWRKGLEAALSSEMALLIDDRRMLELYVNYAQFGPTIYGVCAAGWYYFDSPPAELTQAQAVQLVGLLPSPGHVQRAPGGGMDFEVDDGLGWLSRSHVINAQNRVPAWIDRLGFQPVEDAGVTGLASEQEPSGDDCTSPPEEVTELIAAEGTA</sequence>
<evidence type="ECO:0000256" key="11">
    <source>
        <dbReference type="SAM" id="MobiDB-lite"/>
    </source>
</evidence>
<dbReference type="GO" id="GO:0071555">
    <property type="term" value="P:cell wall organization"/>
    <property type="evidence" value="ECO:0007669"/>
    <property type="project" value="UniProtKB-KW"/>
</dbReference>
<feature type="compositionally biased region" description="Basic and acidic residues" evidence="11">
    <location>
        <begin position="28"/>
        <end position="44"/>
    </location>
</feature>
<evidence type="ECO:0000256" key="8">
    <source>
        <dbReference type="ARBA" id="ARBA00022989"/>
    </source>
</evidence>
<dbReference type="PANTHER" id="PTHR30400">
    <property type="entry name" value="MONOFUNCTIONAL BIOSYNTHETIC PEPTIDOGLYCAN TRANSGLYCOSYLASE"/>
    <property type="match status" value="1"/>
</dbReference>
<dbReference type="Pfam" id="PF00912">
    <property type="entry name" value="Transgly"/>
    <property type="match status" value="1"/>
</dbReference>
<dbReference type="InterPro" id="IPR023346">
    <property type="entry name" value="Lysozyme-like_dom_sf"/>
</dbReference>
<dbReference type="InterPro" id="IPR001264">
    <property type="entry name" value="Glyco_trans_51"/>
</dbReference>
<feature type="transmembrane region" description="Helical" evidence="12">
    <location>
        <begin position="129"/>
        <end position="150"/>
    </location>
</feature>
<dbReference type="GO" id="GO:0009274">
    <property type="term" value="C:peptidoglycan-based cell wall"/>
    <property type="evidence" value="ECO:0007669"/>
    <property type="project" value="InterPro"/>
</dbReference>
<dbReference type="GO" id="GO:0016763">
    <property type="term" value="F:pentosyltransferase activity"/>
    <property type="evidence" value="ECO:0007669"/>
    <property type="project" value="InterPro"/>
</dbReference>
<feature type="region of interest" description="Disordered" evidence="11">
    <location>
        <begin position="1"/>
        <end position="120"/>
    </location>
</feature>
<dbReference type="InterPro" id="IPR011812">
    <property type="entry name" value="Pep_trsgly"/>
</dbReference>
<evidence type="ECO:0000256" key="12">
    <source>
        <dbReference type="SAM" id="Phobius"/>
    </source>
</evidence>
<keyword evidence="4" id="KW-0808">Transferase</keyword>
<gene>
    <name evidence="14" type="ORF">SAMN05216574_10454</name>
</gene>
<dbReference type="InterPro" id="IPR036950">
    <property type="entry name" value="PBP_transglycosylase"/>
</dbReference>
<protein>
    <submittedName>
        <fullName evidence="14">Monofunctional biosynthetic peptidoglycan transglycosylase</fullName>
    </submittedName>
</protein>
<keyword evidence="5 12" id="KW-0812">Transmembrane</keyword>
<feature type="compositionally biased region" description="Polar residues" evidence="11">
    <location>
        <begin position="1"/>
        <end position="11"/>
    </location>
</feature>
<evidence type="ECO:0000256" key="3">
    <source>
        <dbReference type="ARBA" id="ARBA00022676"/>
    </source>
</evidence>
<evidence type="ECO:0000256" key="9">
    <source>
        <dbReference type="ARBA" id="ARBA00023136"/>
    </source>
</evidence>
<evidence type="ECO:0000256" key="1">
    <source>
        <dbReference type="ARBA" id="ARBA00022475"/>
    </source>
</evidence>
<reference evidence="15" key="1">
    <citation type="submission" date="2016-10" db="EMBL/GenBank/DDBJ databases">
        <authorList>
            <person name="Varghese N."/>
            <person name="Submissions S."/>
        </authorList>
    </citation>
    <scope>NUCLEOTIDE SEQUENCE [LARGE SCALE GENOMIC DNA]</scope>
    <source>
        <strain evidence="15">DSM 46838</strain>
    </source>
</reference>
<keyword evidence="6" id="KW-0133">Cell shape</keyword>
<feature type="compositionally biased region" description="Pro residues" evidence="11">
    <location>
        <begin position="71"/>
        <end position="103"/>
    </location>
</feature>
<keyword evidence="1" id="KW-1003">Cell membrane</keyword>
<evidence type="ECO:0000256" key="7">
    <source>
        <dbReference type="ARBA" id="ARBA00022984"/>
    </source>
</evidence>
<dbReference type="GO" id="GO:0009252">
    <property type="term" value="P:peptidoglycan biosynthetic process"/>
    <property type="evidence" value="ECO:0007669"/>
    <property type="project" value="UniProtKB-KW"/>
</dbReference>
<organism evidence="14 15">
    <name type="scientific">Blastococcus tunisiensis</name>
    <dbReference type="NCBI Taxonomy" id="1798228"/>
    <lineage>
        <taxon>Bacteria</taxon>
        <taxon>Bacillati</taxon>
        <taxon>Actinomycetota</taxon>
        <taxon>Actinomycetes</taxon>
        <taxon>Geodermatophilales</taxon>
        <taxon>Geodermatophilaceae</taxon>
        <taxon>Blastococcus</taxon>
    </lineage>
</organism>
<evidence type="ECO:0000313" key="14">
    <source>
        <dbReference type="EMBL" id="SFE51170.1"/>
    </source>
</evidence>